<dbReference type="AlphaFoldDB" id="A0AA37M964"/>
<dbReference type="EMBL" id="BPQM01000004">
    <property type="protein sequence ID" value="GJD77011.1"/>
    <property type="molecule type" value="Genomic_DNA"/>
</dbReference>
<evidence type="ECO:0000313" key="3">
    <source>
        <dbReference type="Proteomes" id="UP001055108"/>
    </source>
</evidence>
<accession>A0AA37M964</accession>
<reference evidence="2" key="2">
    <citation type="submission" date="2021-08" db="EMBL/GenBank/DDBJ databases">
        <authorList>
            <person name="Tani A."/>
            <person name="Ola A."/>
            <person name="Ogura Y."/>
            <person name="Katsura K."/>
            <person name="Hayashi T."/>
        </authorList>
    </citation>
    <scope>NUCLEOTIDE SEQUENCE</scope>
    <source>
        <strain evidence="2">NBRC 103626</strain>
    </source>
</reference>
<keyword evidence="3" id="KW-1185">Reference proteome</keyword>
<name>A0AA37M964_9HYPH</name>
<gene>
    <name evidence="2" type="ORF">NBEOAGPD_0212</name>
</gene>
<feature type="region of interest" description="Disordered" evidence="1">
    <location>
        <begin position="1"/>
        <end position="37"/>
    </location>
</feature>
<comment type="caution">
    <text evidence="2">The sequence shown here is derived from an EMBL/GenBank/DDBJ whole genome shotgun (WGS) entry which is preliminary data.</text>
</comment>
<organism evidence="2 3">
    <name type="scientific">Methylobacterium gregans</name>
    <dbReference type="NCBI Taxonomy" id="374424"/>
    <lineage>
        <taxon>Bacteria</taxon>
        <taxon>Pseudomonadati</taxon>
        <taxon>Pseudomonadota</taxon>
        <taxon>Alphaproteobacteria</taxon>
        <taxon>Hyphomicrobiales</taxon>
        <taxon>Methylobacteriaceae</taxon>
        <taxon>Methylobacterium</taxon>
    </lineage>
</organism>
<evidence type="ECO:0000313" key="2">
    <source>
        <dbReference type="EMBL" id="GJD77011.1"/>
    </source>
</evidence>
<evidence type="ECO:0000256" key="1">
    <source>
        <dbReference type="SAM" id="MobiDB-lite"/>
    </source>
</evidence>
<protein>
    <submittedName>
        <fullName evidence="2">Uncharacterized protein</fullName>
    </submittedName>
</protein>
<dbReference type="Proteomes" id="UP001055108">
    <property type="component" value="Unassembled WGS sequence"/>
</dbReference>
<feature type="compositionally biased region" description="Basic and acidic residues" evidence="1">
    <location>
        <begin position="1"/>
        <end position="15"/>
    </location>
</feature>
<proteinExistence type="predicted"/>
<reference evidence="2" key="1">
    <citation type="journal article" date="2016" name="Front. Microbiol.">
        <title>Genome Sequence of the Piezophilic, Mesophilic Sulfate-Reducing Bacterium Desulfovibrio indicus J2T.</title>
        <authorList>
            <person name="Cao J."/>
            <person name="Maignien L."/>
            <person name="Shao Z."/>
            <person name="Alain K."/>
            <person name="Jebbar M."/>
        </authorList>
    </citation>
    <scope>NUCLEOTIDE SEQUENCE</scope>
    <source>
        <strain evidence="2">NBRC 103626</strain>
    </source>
</reference>
<sequence>MADQKTTGDLRKAAETTDDEINAAVDAVPAKPETKPG</sequence>